<dbReference type="AlphaFoldDB" id="A0A2M9ZS28"/>
<dbReference type="Proteomes" id="UP000231990">
    <property type="component" value="Unassembled WGS sequence"/>
</dbReference>
<evidence type="ECO:0000313" key="2">
    <source>
        <dbReference type="EMBL" id="PJZ71364.1"/>
    </source>
</evidence>
<keyword evidence="1" id="KW-0732">Signal</keyword>
<reference evidence="4 5" key="1">
    <citation type="submission" date="2017-07" db="EMBL/GenBank/DDBJ databases">
        <title>Leptospira spp. isolated from tropical soils.</title>
        <authorList>
            <person name="Thibeaux R."/>
            <person name="Iraola G."/>
            <person name="Ferres I."/>
            <person name="Bierque E."/>
            <person name="Girault D."/>
            <person name="Soupe-Gilbert M.-E."/>
            <person name="Picardeau M."/>
            <person name="Goarant C."/>
        </authorList>
    </citation>
    <scope>NUCLEOTIDE SEQUENCE [LARGE SCALE GENOMIC DNA]</scope>
    <source>
        <strain evidence="3 5">FH1-B-B1</strain>
        <strain evidence="2 4">FH1-B-C1</strain>
    </source>
</reference>
<dbReference type="EMBL" id="NPDZ01000001">
    <property type="protein sequence ID" value="PJZ74898.1"/>
    <property type="molecule type" value="Genomic_DNA"/>
</dbReference>
<dbReference type="EMBL" id="NPDY01000001">
    <property type="protein sequence ID" value="PJZ71364.1"/>
    <property type="molecule type" value="Genomic_DNA"/>
</dbReference>
<evidence type="ECO:0000256" key="1">
    <source>
        <dbReference type="SAM" id="SignalP"/>
    </source>
</evidence>
<gene>
    <name evidence="2" type="ORF">CH360_02375</name>
    <name evidence="3" type="ORF">CH373_02375</name>
</gene>
<feature type="chain" id="PRO_5014677113" evidence="1">
    <location>
        <begin position="27"/>
        <end position="249"/>
    </location>
</feature>
<dbReference type="NCBIfam" id="NF047530">
    <property type="entry name" value="SrpBC"/>
    <property type="match status" value="1"/>
</dbReference>
<accession>A0A2M9ZS28</accession>
<keyword evidence="4" id="KW-1185">Reference proteome</keyword>
<evidence type="ECO:0000313" key="5">
    <source>
        <dbReference type="Proteomes" id="UP000231990"/>
    </source>
</evidence>
<evidence type="ECO:0000313" key="3">
    <source>
        <dbReference type="EMBL" id="PJZ74898.1"/>
    </source>
</evidence>
<protein>
    <submittedName>
        <fullName evidence="3">Uncharacterized protein</fullName>
    </submittedName>
</protein>
<evidence type="ECO:0000313" key="4">
    <source>
        <dbReference type="Proteomes" id="UP000231962"/>
    </source>
</evidence>
<dbReference type="Proteomes" id="UP000231962">
    <property type="component" value="Unassembled WGS sequence"/>
</dbReference>
<organism evidence="3 5">
    <name type="scientific">Leptospira perolatii</name>
    <dbReference type="NCBI Taxonomy" id="2023191"/>
    <lineage>
        <taxon>Bacteria</taxon>
        <taxon>Pseudomonadati</taxon>
        <taxon>Spirochaetota</taxon>
        <taxon>Spirochaetia</taxon>
        <taxon>Leptospirales</taxon>
        <taxon>Leptospiraceae</taxon>
        <taxon>Leptospira</taxon>
    </lineage>
</organism>
<feature type="signal peptide" evidence="1">
    <location>
        <begin position="1"/>
        <end position="26"/>
    </location>
</feature>
<name>A0A2M9ZS28_9LEPT</name>
<proteinExistence type="predicted"/>
<sequence length="249" mass="26471">MKEDQMKKNRWLLFLFLLLSVSYCSGNKQDAKDTAKLMALIAAGNPGLSGIYAVISPMNQANGGGGNPNPSVKSSSLQKGAAVQATFPCPAGGIQTVDGDQTIVSIDPTTDHITANMVQGYANCVLPSISLDGSKQAVVFTVSGELKLVADSTMTIVDIDPNIAGEEEFHSTGLFSLQSNNFSANGYQYPPFELSVEVVEQSIKVAPDINTGVPTLEIKESVIIKGKIGEEVIDLNLEDQVYKIPLGFN</sequence>
<comment type="caution">
    <text evidence="3">The sequence shown here is derived from an EMBL/GenBank/DDBJ whole genome shotgun (WGS) entry which is preliminary data.</text>
</comment>